<evidence type="ECO:0000256" key="10">
    <source>
        <dbReference type="ARBA" id="ARBA00022723"/>
    </source>
</evidence>
<dbReference type="GO" id="GO:0046656">
    <property type="term" value="P:folic acid biosynthetic process"/>
    <property type="evidence" value="ECO:0007669"/>
    <property type="project" value="UniProtKB-KW"/>
</dbReference>
<protein>
    <recommendedName>
        <fullName evidence="8">Dihydrofolate synthase/folylpolyglutamate synthase</fullName>
        <ecNumber evidence="6">6.3.2.12</ecNumber>
        <ecNumber evidence="7">6.3.2.17</ecNumber>
    </recommendedName>
    <alternativeName>
        <fullName evidence="17">Folylpoly-gamma-glutamate synthetase-dihydrofolate synthetase</fullName>
    </alternativeName>
    <alternativeName>
        <fullName evidence="15">Folylpolyglutamate synthetase</fullName>
    </alternativeName>
    <alternativeName>
        <fullName evidence="16">Tetrahydrofolylpolyglutamate synthase</fullName>
    </alternativeName>
</protein>
<organism evidence="25 26">
    <name type="scientific">Methylacidimicrobium tartarophylax</name>
    <dbReference type="NCBI Taxonomy" id="1041768"/>
    <lineage>
        <taxon>Bacteria</taxon>
        <taxon>Pseudomonadati</taxon>
        <taxon>Verrucomicrobiota</taxon>
        <taxon>Methylacidimicrobium</taxon>
    </lineage>
</organism>
<name>A0A5E6M860_9BACT</name>
<dbReference type="PIRSF" id="PIRSF001563">
    <property type="entry name" value="Folylpolyglu_synth"/>
    <property type="match status" value="1"/>
</dbReference>
<evidence type="ECO:0000256" key="3">
    <source>
        <dbReference type="ARBA" id="ARBA00004799"/>
    </source>
</evidence>
<sequence length="459" mass="50296">MNFAASPCSGRPRGSSEEEEYREALAFLGRCRRWGMKLGLENMELLAREAGSPQNGLHFLHIAGTNGKGSTASFLASALRAGGYRVGLYTSPHLCTIRERIQIDGVIASKAQFTRWIRTLQVAIRHLEEKQPGFAPTFFEVLTAVALLAFCEGQVDWVVWETGLGGRLDATNIVRPEACIITTIGLEHTRHLGSTLVEIAREKAGILKPGVSAIIGVGQEEAREAIREIARRVGSPLREIGDLGMESCQDGGLCQKARIDGQRLVLGLLGSHQVRNAACAYALLRLPLFSGKPLPQKALRSGFRTIRWPGRFQVLQDDPLWVLDGAHNPQAAEALVQTWKASFGKRPYHLVFSVLTDKDFMTVADILSRQASQVSLVRLSTERGLSPARLTGCFPHLPCQVYDSWEEARRALAKDLGPILVTGSLFLVGEVLAGCWDLLPEFESNELLESPHSPTPGSF</sequence>
<comment type="similarity">
    <text evidence="5 22">Belongs to the folylpolyglutamate synthase family.</text>
</comment>
<keyword evidence="9 22" id="KW-0436">Ligase</keyword>
<keyword evidence="10" id="KW-0479">Metal-binding</keyword>
<evidence type="ECO:0000256" key="13">
    <source>
        <dbReference type="ARBA" id="ARBA00022842"/>
    </source>
</evidence>
<dbReference type="GO" id="GO:0046872">
    <property type="term" value="F:metal ion binding"/>
    <property type="evidence" value="ECO:0007669"/>
    <property type="project" value="UniProtKB-KW"/>
</dbReference>
<feature type="domain" description="Mur ligase C-terminal" evidence="23">
    <location>
        <begin position="310"/>
        <end position="424"/>
    </location>
</feature>
<dbReference type="FunFam" id="3.40.1190.10:FF:000011">
    <property type="entry name" value="Folylpolyglutamate synthase/dihydrofolate synthase"/>
    <property type="match status" value="1"/>
</dbReference>
<evidence type="ECO:0000256" key="12">
    <source>
        <dbReference type="ARBA" id="ARBA00022840"/>
    </source>
</evidence>
<dbReference type="Pfam" id="PF02875">
    <property type="entry name" value="Mur_ligase_C"/>
    <property type="match status" value="1"/>
</dbReference>
<dbReference type="InterPro" id="IPR036615">
    <property type="entry name" value="Mur_ligase_C_dom_sf"/>
</dbReference>
<evidence type="ECO:0000256" key="17">
    <source>
        <dbReference type="ARBA" id="ARBA00032510"/>
    </source>
</evidence>
<evidence type="ECO:0000256" key="1">
    <source>
        <dbReference type="ARBA" id="ARBA00001946"/>
    </source>
</evidence>
<dbReference type="Gene3D" id="3.40.1190.10">
    <property type="entry name" value="Mur-like, catalytic domain"/>
    <property type="match status" value="1"/>
</dbReference>
<dbReference type="EMBL" id="CABFVA020000015">
    <property type="protein sequence ID" value="VVM05122.1"/>
    <property type="molecule type" value="Genomic_DNA"/>
</dbReference>
<comment type="catalytic activity">
    <reaction evidence="21">
        <text>7,8-dihydropteroate + L-glutamate + ATP = 7,8-dihydrofolate + ADP + phosphate + H(+)</text>
        <dbReference type="Rhea" id="RHEA:23584"/>
        <dbReference type="ChEBI" id="CHEBI:15378"/>
        <dbReference type="ChEBI" id="CHEBI:17839"/>
        <dbReference type="ChEBI" id="CHEBI:29985"/>
        <dbReference type="ChEBI" id="CHEBI:30616"/>
        <dbReference type="ChEBI" id="CHEBI:43474"/>
        <dbReference type="ChEBI" id="CHEBI:57451"/>
        <dbReference type="ChEBI" id="CHEBI:456216"/>
        <dbReference type="EC" id="6.3.2.12"/>
    </reaction>
</comment>
<dbReference type="GO" id="GO:0005524">
    <property type="term" value="F:ATP binding"/>
    <property type="evidence" value="ECO:0007669"/>
    <property type="project" value="UniProtKB-KW"/>
</dbReference>
<comment type="catalytic activity">
    <reaction evidence="18">
        <text>(6S)-5,6,7,8-tetrahydrofolyl-(gamma-L-Glu)(n) + L-glutamate + ATP = (6S)-5,6,7,8-tetrahydrofolyl-(gamma-L-Glu)(n+1) + ADP + phosphate + H(+)</text>
        <dbReference type="Rhea" id="RHEA:10580"/>
        <dbReference type="Rhea" id="RHEA-COMP:14738"/>
        <dbReference type="Rhea" id="RHEA-COMP:14740"/>
        <dbReference type="ChEBI" id="CHEBI:15378"/>
        <dbReference type="ChEBI" id="CHEBI:29985"/>
        <dbReference type="ChEBI" id="CHEBI:30616"/>
        <dbReference type="ChEBI" id="CHEBI:43474"/>
        <dbReference type="ChEBI" id="CHEBI:141005"/>
        <dbReference type="ChEBI" id="CHEBI:456216"/>
        <dbReference type="EC" id="6.3.2.17"/>
    </reaction>
</comment>
<dbReference type="InterPro" id="IPR004101">
    <property type="entry name" value="Mur_ligase_C"/>
</dbReference>
<evidence type="ECO:0000313" key="26">
    <source>
        <dbReference type="Proteomes" id="UP000334923"/>
    </source>
</evidence>
<dbReference type="SUPFAM" id="SSF53244">
    <property type="entry name" value="MurD-like peptide ligases, peptide-binding domain"/>
    <property type="match status" value="1"/>
</dbReference>
<feature type="domain" description="Mur ligase central" evidence="24">
    <location>
        <begin position="62"/>
        <end position="283"/>
    </location>
</feature>
<evidence type="ECO:0000256" key="9">
    <source>
        <dbReference type="ARBA" id="ARBA00022598"/>
    </source>
</evidence>
<keyword evidence="11 22" id="KW-0547">Nucleotide-binding</keyword>
<dbReference type="GO" id="GO:0008841">
    <property type="term" value="F:dihydrofolate synthase activity"/>
    <property type="evidence" value="ECO:0007669"/>
    <property type="project" value="UniProtKB-EC"/>
</dbReference>
<evidence type="ECO:0000256" key="8">
    <source>
        <dbReference type="ARBA" id="ARBA00019357"/>
    </source>
</evidence>
<evidence type="ECO:0000313" key="25">
    <source>
        <dbReference type="EMBL" id="VVM05122.1"/>
    </source>
</evidence>
<evidence type="ECO:0000256" key="14">
    <source>
        <dbReference type="ARBA" id="ARBA00022909"/>
    </source>
</evidence>
<dbReference type="OrthoDB" id="9809356at2"/>
<evidence type="ECO:0000256" key="18">
    <source>
        <dbReference type="ARBA" id="ARBA00047493"/>
    </source>
</evidence>
<dbReference type="GO" id="GO:0005737">
    <property type="term" value="C:cytoplasm"/>
    <property type="evidence" value="ECO:0007669"/>
    <property type="project" value="TreeGrafter"/>
</dbReference>
<accession>A0A5E6M860</accession>
<dbReference type="SUPFAM" id="SSF53623">
    <property type="entry name" value="MurD-like peptide ligases, catalytic domain"/>
    <property type="match status" value="1"/>
</dbReference>
<evidence type="ECO:0000256" key="11">
    <source>
        <dbReference type="ARBA" id="ARBA00022741"/>
    </source>
</evidence>
<evidence type="ECO:0000256" key="5">
    <source>
        <dbReference type="ARBA" id="ARBA00008276"/>
    </source>
</evidence>
<evidence type="ECO:0000256" key="22">
    <source>
        <dbReference type="PIRNR" id="PIRNR001563"/>
    </source>
</evidence>
<comment type="function">
    <text evidence="2">Functions in two distinct reactions of the de novo folate biosynthetic pathway. Catalyzes the addition of a glutamate residue to dihydropteroate (7,8-dihydropteroate or H2Pte) to form dihydrofolate (7,8-dihydrofolate monoglutamate or H2Pte-Glu). Also catalyzes successive additions of L-glutamate to tetrahydrofolate or 10-formyltetrahydrofolate or 5,10-methylenetetrahydrofolate, leading to folylpolyglutamate derivatives.</text>
</comment>
<comment type="catalytic activity">
    <reaction evidence="19">
        <text>10-formyltetrahydrofolyl-(gamma-L-Glu)(n) + L-glutamate + ATP = 10-formyltetrahydrofolyl-(gamma-L-Glu)(n+1) + ADP + phosphate + H(+)</text>
        <dbReference type="Rhea" id="RHEA:51904"/>
        <dbReference type="Rhea" id="RHEA-COMP:13088"/>
        <dbReference type="Rhea" id="RHEA-COMP:14300"/>
        <dbReference type="ChEBI" id="CHEBI:15378"/>
        <dbReference type="ChEBI" id="CHEBI:29985"/>
        <dbReference type="ChEBI" id="CHEBI:30616"/>
        <dbReference type="ChEBI" id="CHEBI:43474"/>
        <dbReference type="ChEBI" id="CHEBI:134413"/>
        <dbReference type="ChEBI" id="CHEBI:456216"/>
        <dbReference type="EC" id="6.3.2.17"/>
    </reaction>
</comment>
<evidence type="ECO:0000259" key="23">
    <source>
        <dbReference type="Pfam" id="PF02875"/>
    </source>
</evidence>
<dbReference type="PANTHER" id="PTHR11136">
    <property type="entry name" value="FOLYLPOLYGLUTAMATE SYNTHASE-RELATED"/>
    <property type="match status" value="1"/>
</dbReference>
<dbReference type="Gene3D" id="3.90.190.20">
    <property type="entry name" value="Mur ligase, C-terminal domain"/>
    <property type="match status" value="1"/>
</dbReference>
<evidence type="ECO:0000256" key="2">
    <source>
        <dbReference type="ARBA" id="ARBA00002714"/>
    </source>
</evidence>
<comment type="cofactor">
    <cofactor evidence="1">
        <name>Mg(2+)</name>
        <dbReference type="ChEBI" id="CHEBI:18420"/>
    </cofactor>
</comment>
<keyword evidence="12 22" id="KW-0067">ATP-binding</keyword>
<proteinExistence type="inferred from homology"/>
<evidence type="ECO:0000256" key="21">
    <source>
        <dbReference type="ARBA" id="ARBA00049161"/>
    </source>
</evidence>
<evidence type="ECO:0000256" key="16">
    <source>
        <dbReference type="ARBA" id="ARBA00030592"/>
    </source>
</evidence>
<dbReference type="EC" id="6.3.2.12" evidence="6"/>
<dbReference type="AlphaFoldDB" id="A0A5E6M860"/>
<evidence type="ECO:0000256" key="7">
    <source>
        <dbReference type="ARBA" id="ARBA00013025"/>
    </source>
</evidence>
<gene>
    <name evidence="25" type="primary">folC</name>
    <name evidence="25" type="ORF">MAMT_00473</name>
</gene>
<keyword evidence="14" id="KW-0289">Folate biosynthesis</keyword>
<dbReference type="GO" id="GO:0004326">
    <property type="term" value="F:tetrahydrofolylpolyglutamate synthase activity"/>
    <property type="evidence" value="ECO:0007669"/>
    <property type="project" value="UniProtKB-EC"/>
</dbReference>
<dbReference type="InterPro" id="IPR001645">
    <property type="entry name" value="Folylpolyglutamate_synth"/>
</dbReference>
<evidence type="ECO:0000256" key="4">
    <source>
        <dbReference type="ARBA" id="ARBA00005150"/>
    </source>
</evidence>
<dbReference type="Pfam" id="PF08245">
    <property type="entry name" value="Mur_ligase_M"/>
    <property type="match status" value="1"/>
</dbReference>
<evidence type="ECO:0000256" key="15">
    <source>
        <dbReference type="ARBA" id="ARBA00030048"/>
    </source>
</evidence>
<comment type="pathway">
    <text evidence="3">Cofactor biosynthesis; tetrahydrofolate biosynthesis; 7,8-dihydrofolate from 2-amino-4-hydroxy-6-hydroxymethyl-7,8-dihydropteridine diphosphate and 4-aminobenzoate: step 2/2.</text>
</comment>
<reference evidence="25 26" key="1">
    <citation type="submission" date="2019-09" db="EMBL/GenBank/DDBJ databases">
        <authorList>
            <person name="Cremers G."/>
        </authorList>
    </citation>
    <scope>NUCLEOTIDE SEQUENCE [LARGE SCALE GENOMIC DNA]</scope>
    <source>
        <strain evidence="25">4A</strain>
    </source>
</reference>
<comment type="catalytic activity">
    <reaction evidence="20">
        <text>(6R)-5,10-methylenetetrahydrofolyl-(gamma-L-Glu)(n) + L-glutamate + ATP = (6R)-5,10-methylenetetrahydrofolyl-(gamma-L-Glu)(n+1) + ADP + phosphate + H(+)</text>
        <dbReference type="Rhea" id="RHEA:51912"/>
        <dbReference type="Rhea" id="RHEA-COMP:13257"/>
        <dbReference type="Rhea" id="RHEA-COMP:13258"/>
        <dbReference type="ChEBI" id="CHEBI:15378"/>
        <dbReference type="ChEBI" id="CHEBI:29985"/>
        <dbReference type="ChEBI" id="CHEBI:30616"/>
        <dbReference type="ChEBI" id="CHEBI:43474"/>
        <dbReference type="ChEBI" id="CHEBI:136572"/>
        <dbReference type="ChEBI" id="CHEBI:456216"/>
        <dbReference type="EC" id="6.3.2.17"/>
    </reaction>
</comment>
<dbReference type="InterPro" id="IPR036565">
    <property type="entry name" value="Mur-like_cat_sf"/>
</dbReference>
<dbReference type="NCBIfam" id="TIGR01499">
    <property type="entry name" value="folC"/>
    <property type="match status" value="1"/>
</dbReference>
<dbReference type="InterPro" id="IPR013221">
    <property type="entry name" value="Mur_ligase_cen"/>
</dbReference>
<evidence type="ECO:0000256" key="19">
    <source>
        <dbReference type="ARBA" id="ARBA00047808"/>
    </source>
</evidence>
<dbReference type="PANTHER" id="PTHR11136:SF0">
    <property type="entry name" value="DIHYDROFOLATE SYNTHETASE-RELATED"/>
    <property type="match status" value="1"/>
</dbReference>
<evidence type="ECO:0000259" key="24">
    <source>
        <dbReference type="Pfam" id="PF08245"/>
    </source>
</evidence>
<dbReference type="Proteomes" id="UP000334923">
    <property type="component" value="Unassembled WGS sequence"/>
</dbReference>
<comment type="pathway">
    <text evidence="4">Cofactor biosynthesis; tetrahydrofolylpolyglutamate biosynthesis.</text>
</comment>
<keyword evidence="13" id="KW-0460">Magnesium</keyword>
<evidence type="ECO:0000256" key="6">
    <source>
        <dbReference type="ARBA" id="ARBA00013023"/>
    </source>
</evidence>
<keyword evidence="26" id="KW-1185">Reference proteome</keyword>
<evidence type="ECO:0000256" key="20">
    <source>
        <dbReference type="ARBA" id="ARBA00049035"/>
    </source>
</evidence>
<dbReference type="EC" id="6.3.2.17" evidence="7"/>